<name>A0A226E4L7_FOLCA</name>
<evidence type="ECO:0000313" key="2">
    <source>
        <dbReference type="EMBL" id="OXA51436.1"/>
    </source>
</evidence>
<keyword evidence="1" id="KW-0472">Membrane</keyword>
<comment type="caution">
    <text evidence="2">The sequence shown here is derived from an EMBL/GenBank/DDBJ whole genome shotgun (WGS) entry which is preliminary data.</text>
</comment>
<reference evidence="2 3" key="1">
    <citation type="submission" date="2015-12" db="EMBL/GenBank/DDBJ databases">
        <title>The genome of Folsomia candida.</title>
        <authorList>
            <person name="Faddeeva A."/>
            <person name="Derks M.F."/>
            <person name="Anvar Y."/>
            <person name="Smit S."/>
            <person name="Van Straalen N."/>
            <person name="Roelofs D."/>
        </authorList>
    </citation>
    <scope>NUCLEOTIDE SEQUENCE [LARGE SCALE GENOMIC DNA]</scope>
    <source>
        <strain evidence="2 3">VU population</strain>
        <tissue evidence="2">Whole body</tissue>
    </source>
</reference>
<gene>
    <name evidence="2" type="ORF">Fcan01_12988</name>
</gene>
<evidence type="ECO:0000313" key="3">
    <source>
        <dbReference type="Proteomes" id="UP000198287"/>
    </source>
</evidence>
<feature type="transmembrane region" description="Helical" evidence="1">
    <location>
        <begin position="9"/>
        <end position="27"/>
    </location>
</feature>
<feature type="transmembrane region" description="Helical" evidence="1">
    <location>
        <begin position="47"/>
        <end position="77"/>
    </location>
</feature>
<keyword evidence="1" id="KW-0812">Transmembrane</keyword>
<accession>A0A226E4L7</accession>
<evidence type="ECO:0008006" key="4">
    <source>
        <dbReference type="Google" id="ProtNLM"/>
    </source>
</evidence>
<dbReference type="Proteomes" id="UP000198287">
    <property type="component" value="Unassembled WGS sequence"/>
</dbReference>
<dbReference type="AlphaFoldDB" id="A0A226E4L7"/>
<sequence>MFIQHTHQLNIFISLKSILFKIVSYLFDKNIGIMLQQCFQEFKQITAGIIIWLLVFPFVAFSVIFLACWKSFVLLYIKLKYKDGTRLFDSLGFMDATFVTNDNDFVCMIAYAFVSDELINLVKLRAHFDDTFIKDGKDSKFPVFHSTFATVLGYKFRMRVPLDLNRHIREEEYDEDTGTETENEAINRIANDKSNLQGPVPKWEIVLLHHTQKGRSTMILKMSHGLVDAYSVRNLVGILTNNKPTYRIPDSAKPRGLLYKTKIFAKLPVLVWNYMKHMKTLNMNIHPYHPVEDKRSVHPPLKPVWSKTTLDFRKLRQIWKQTGCRISPILMSLHASTIRKTLIKLGKWDGDYARSDGPLSCPLPAPNHPADQGNFCTHVSLCTIGIPLRESSRLKQLQTIHDRVEDFEKSEFSSAIMLMKNMFLDFFIPNFLVDKVKIDENAYATTFNPFIFSPLEYNILGARVTNLYFLVHVEGNMGAILTPLTRGDQVDISVFLYDEAFRSMDDADLYTKILHEELELLVKELEKTHRNGSIKEKKVQFLESNNGKS</sequence>
<proteinExistence type="predicted"/>
<evidence type="ECO:0000256" key="1">
    <source>
        <dbReference type="SAM" id="Phobius"/>
    </source>
</evidence>
<keyword evidence="1" id="KW-1133">Transmembrane helix</keyword>
<keyword evidence="3" id="KW-1185">Reference proteome</keyword>
<protein>
    <recommendedName>
        <fullName evidence="4">Diacylglycerol O-acyltransferase</fullName>
    </recommendedName>
</protein>
<dbReference type="EMBL" id="LNIX01000007">
    <property type="protein sequence ID" value="OXA51436.1"/>
    <property type="molecule type" value="Genomic_DNA"/>
</dbReference>
<organism evidence="2 3">
    <name type="scientific">Folsomia candida</name>
    <name type="common">Springtail</name>
    <dbReference type="NCBI Taxonomy" id="158441"/>
    <lineage>
        <taxon>Eukaryota</taxon>
        <taxon>Metazoa</taxon>
        <taxon>Ecdysozoa</taxon>
        <taxon>Arthropoda</taxon>
        <taxon>Hexapoda</taxon>
        <taxon>Collembola</taxon>
        <taxon>Entomobryomorpha</taxon>
        <taxon>Isotomoidea</taxon>
        <taxon>Isotomidae</taxon>
        <taxon>Proisotominae</taxon>
        <taxon>Folsomia</taxon>
    </lineage>
</organism>